<evidence type="ECO:0000256" key="1">
    <source>
        <dbReference type="SAM" id="Phobius"/>
    </source>
</evidence>
<keyword evidence="1" id="KW-0812">Transmembrane</keyword>
<accession>A0A7Z7HP98</accession>
<keyword evidence="3" id="KW-1185">Reference proteome</keyword>
<dbReference type="Proteomes" id="UP000242886">
    <property type="component" value="Chromosome SDENCHOL"/>
</dbReference>
<evidence type="ECO:0000313" key="3">
    <source>
        <dbReference type="Proteomes" id="UP000242886"/>
    </source>
</evidence>
<organism evidence="2 3">
    <name type="scientific">Sterolibacterium denitrificans</name>
    <dbReference type="NCBI Taxonomy" id="157592"/>
    <lineage>
        <taxon>Bacteria</taxon>
        <taxon>Pseudomonadati</taxon>
        <taxon>Pseudomonadota</taxon>
        <taxon>Betaproteobacteria</taxon>
        <taxon>Nitrosomonadales</taxon>
        <taxon>Sterolibacteriaceae</taxon>
        <taxon>Sterolibacterium</taxon>
    </lineage>
</organism>
<gene>
    <name evidence="2" type="ORF">SDENCHOL_10571</name>
</gene>
<protein>
    <recommendedName>
        <fullName evidence="4">Thiosulfate reductase</fullName>
    </recommendedName>
</protein>
<reference evidence="2" key="1">
    <citation type="submission" date="2017-03" db="EMBL/GenBank/DDBJ databases">
        <authorList>
            <consortium name="AG Boll"/>
        </authorList>
    </citation>
    <scope>NUCLEOTIDE SEQUENCE [LARGE SCALE GENOMIC DNA]</scope>
    <source>
        <strain evidence="2">Chol</strain>
    </source>
</reference>
<keyword evidence="1" id="KW-1133">Transmembrane helix</keyword>
<keyword evidence="1" id="KW-0472">Membrane</keyword>
<feature type="transmembrane region" description="Helical" evidence="1">
    <location>
        <begin position="74"/>
        <end position="93"/>
    </location>
</feature>
<evidence type="ECO:0000313" key="2">
    <source>
        <dbReference type="EMBL" id="SMB22390.1"/>
    </source>
</evidence>
<feature type="transmembrane region" description="Helical" evidence="1">
    <location>
        <begin position="17"/>
        <end position="35"/>
    </location>
</feature>
<dbReference type="AlphaFoldDB" id="A0A7Z7HP98"/>
<dbReference type="EMBL" id="LT837803">
    <property type="protein sequence ID" value="SMB22390.1"/>
    <property type="molecule type" value="Genomic_DNA"/>
</dbReference>
<feature type="transmembrane region" description="Helical" evidence="1">
    <location>
        <begin position="41"/>
        <end position="62"/>
    </location>
</feature>
<sequence>MATQDDAVSTSLKPLTWAWLALVALTLLSLELGQWLHGVAWLQFVVAAIIWLKGTLVARSFIESHIAHPFIRNVLRVFIAFAPLALILIVFFGREFARWTTL</sequence>
<dbReference type="RefSeq" id="WP_154715961.1">
    <property type="nucleotide sequence ID" value="NZ_LT837803.1"/>
</dbReference>
<name>A0A7Z7HP98_9PROT</name>
<evidence type="ECO:0008006" key="4">
    <source>
        <dbReference type="Google" id="ProtNLM"/>
    </source>
</evidence>
<proteinExistence type="predicted"/>